<dbReference type="AlphaFoldDB" id="A0A835G324"/>
<keyword evidence="2" id="KW-1185">Reference proteome</keyword>
<protein>
    <submittedName>
        <fullName evidence="1">Uncharacterized protein</fullName>
    </submittedName>
</protein>
<evidence type="ECO:0000313" key="1">
    <source>
        <dbReference type="EMBL" id="KAF9405104.1"/>
    </source>
</evidence>
<organism evidence="1 2">
    <name type="scientific">Spodoptera exigua</name>
    <name type="common">Beet armyworm</name>
    <name type="synonym">Noctua fulgens</name>
    <dbReference type="NCBI Taxonomy" id="7107"/>
    <lineage>
        <taxon>Eukaryota</taxon>
        <taxon>Metazoa</taxon>
        <taxon>Ecdysozoa</taxon>
        <taxon>Arthropoda</taxon>
        <taxon>Hexapoda</taxon>
        <taxon>Insecta</taxon>
        <taxon>Pterygota</taxon>
        <taxon>Neoptera</taxon>
        <taxon>Endopterygota</taxon>
        <taxon>Lepidoptera</taxon>
        <taxon>Glossata</taxon>
        <taxon>Ditrysia</taxon>
        <taxon>Noctuoidea</taxon>
        <taxon>Noctuidae</taxon>
        <taxon>Amphipyrinae</taxon>
        <taxon>Spodoptera</taxon>
    </lineage>
</organism>
<reference evidence="1" key="1">
    <citation type="submission" date="2020-08" db="EMBL/GenBank/DDBJ databases">
        <title>Spodoptera exigua strain:BAW_Kor-Di-RS1 Genome sequencing and assembly.</title>
        <authorList>
            <person name="Kim J."/>
            <person name="Nam H.Y."/>
            <person name="Kwon M."/>
            <person name="Choi J.H."/>
            <person name="Cho S.R."/>
            <person name="Kim G.-H."/>
        </authorList>
    </citation>
    <scope>NUCLEOTIDE SEQUENCE</scope>
    <source>
        <strain evidence="1">BAW_Kor-Di-RS1</strain>
        <tissue evidence="1">Whole-body</tissue>
    </source>
</reference>
<evidence type="ECO:0000313" key="2">
    <source>
        <dbReference type="Proteomes" id="UP000648187"/>
    </source>
</evidence>
<name>A0A835G324_SPOEX</name>
<dbReference type="Proteomes" id="UP000648187">
    <property type="component" value="Unassembled WGS sequence"/>
</dbReference>
<comment type="caution">
    <text evidence="1">The sequence shown here is derived from an EMBL/GenBank/DDBJ whole genome shotgun (WGS) entry which is preliminary data.</text>
</comment>
<accession>A0A835G324</accession>
<proteinExistence type="predicted"/>
<dbReference type="EMBL" id="JACKWZ010000809">
    <property type="protein sequence ID" value="KAF9405104.1"/>
    <property type="molecule type" value="Genomic_DNA"/>
</dbReference>
<gene>
    <name evidence="1" type="ORF">HW555_014009</name>
</gene>
<sequence length="162" mass="17576">MPIKSAQKYGIKPTTLQSRLTNLHKRTAAESPGNNTSQASLDDDHNYHLPILPKSVIDEATVQGHCSRDPEPIETELIMALMAPSSDQILQTPGVANTKAKNVLTSSCFVKKMKKQALSVKNKSFNDRLAGAKTLSQDNGTIEVSGQRLSVIFDLSANVDIC</sequence>